<reference evidence="1" key="1">
    <citation type="submission" date="2021-10" db="EMBL/GenBank/DDBJ databases">
        <title>Melipona bicolor Genome sequencing and assembly.</title>
        <authorList>
            <person name="Araujo N.S."/>
            <person name="Arias M.C."/>
        </authorList>
    </citation>
    <scope>NUCLEOTIDE SEQUENCE</scope>
    <source>
        <strain evidence="1">USP_2M_L1-L4_2017</strain>
        <tissue evidence="1">Whole body</tissue>
    </source>
</reference>
<comment type="caution">
    <text evidence="1">The sequence shown here is derived from an EMBL/GenBank/DDBJ whole genome shotgun (WGS) entry which is preliminary data.</text>
</comment>
<sequence>MRNTLPIGWREQGIIGGRQKRRANGVSWQRRLHAKGAAKRTLAQTEKEKENERGKYLLGNIYTVYDLSGAKKRRKARCKEKKKKRNSIGKKCPLWNESKTIAIHGKLYGAIIF</sequence>
<dbReference type="EMBL" id="JAHYIQ010000009">
    <property type="protein sequence ID" value="KAK1128998.1"/>
    <property type="molecule type" value="Genomic_DNA"/>
</dbReference>
<proteinExistence type="predicted"/>
<protein>
    <submittedName>
        <fullName evidence="1">Uncharacterized protein</fullName>
    </submittedName>
</protein>
<gene>
    <name evidence="1" type="ORF">K0M31_020132</name>
</gene>
<dbReference type="AlphaFoldDB" id="A0AA40KQF7"/>
<dbReference type="Proteomes" id="UP001177670">
    <property type="component" value="Unassembled WGS sequence"/>
</dbReference>
<accession>A0AA40KQF7</accession>
<evidence type="ECO:0000313" key="2">
    <source>
        <dbReference type="Proteomes" id="UP001177670"/>
    </source>
</evidence>
<organism evidence="1 2">
    <name type="scientific">Melipona bicolor</name>
    <dbReference type="NCBI Taxonomy" id="60889"/>
    <lineage>
        <taxon>Eukaryota</taxon>
        <taxon>Metazoa</taxon>
        <taxon>Ecdysozoa</taxon>
        <taxon>Arthropoda</taxon>
        <taxon>Hexapoda</taxon>
        <taxon>Insecta</taxon>
        <taxon>Pterygota</taxon>
        <taxon>Neoptera</taxon>
        <taxon>Endopterygota</taxon>
        <taxon>Hymenoptera</taxon>
        <taxon>Apocrita</taxon>
        <taxon>Aculeata</taxon>
        <taxon>Apoidea</taxon>
        <taxon>Anthophila</taxon>
        <taxon>Apidae</taxon>
        <taxon>Melipona</taxon>
    </lineage>
</organism>
<evidence type="ECO:0000313" key="1">
    <source>
        <dbReference type="EMBL" id="KAK1128998.1"/>
    </source>
</evidence>
<name>A0AA40KQF7_9HYME</name>
<keyword evidence="2" id="KW-1185">Reference proteome</keyword>